<dbReference type="EMBL" id="AY771596">
    <property type="protein sequence ID" value="AAX11426.1"/>
    <property type="molecule type" value="mRNA"/>
</dbReference>
<dbReference type="DNASU" id="2149"/>
<reference evidence="1" key="1">
    <citation type="submission" date="2004-10" db="EMBL/GenBank/DDBJ databases">
        <title>Identification of a cell proliferation-inducing gene.</title>
        <authorList>
            <person name="Kim J.W."/>
        </authorList>
    </citation>
    <scope>NUCLEOTIDE SEQUENCE</scope>
</reference>
<organism evidence="1">
    <name type="scientific">Homo sapiens</name>
    <name type="common">Human</name>
    <dbReference type="NCBI Taxonomy" id="9606"/>
    <lineage>
        <taxon>Eukaryota</taxon>
        <taxon>Metazoa</taxon>
        <taxon>Chordata</taxon>
        <taxon>Craniata</taxon>
        <taxon>Vertebrata</taxon>
        <taxon>Euteleostomi</taxon>
        <taxon>Mammalia</taxon>
        <taxon>Eutheria</taxon>
        <taxon>Euarchontoglires</taxon>
        <taxon>Primates</taxon>
        <taxon>Haplorrhini</taxon>
        <taxon>Catarrhini</taxon>
        <taxon>Hominidae</taxon>
        <taxon>Homo</taxon>
    </lineage>
</organism>
<accession>Q2TNB2</accession>
<name>Q2TNB2_HUMAN</name>
<proteinExistence type="evidence at transcript level"/>
<dbReference type="AlphaFoldDB" id="Q2TNB2"/>
<sequence>MCPPPMEDSRQQTHARAMSDTDWPETFLLSLTAVRLGPLHLLHPPGIGCELIMFMRNWQSRM</sequence>
<protein>
    <submittedName>
        <fullName evidence="1">Cell proliferation-inducing protein 18</fullName>
    </submittedName>
</protein>
<evidence type="ECO:0000313" key="1">
    <source>
        <dbReference type="EMBL" id="AAX11426.1"/>
    </source>
</evidence>